<feature type="domain" description="B12-binding" evidence="6">
    <location>
        <begin position="12"/>
        <end position="147"/>
    </location>
</feature>
<evidence type="ECO:0000256" key="3">
    <source>
        <dbReference type="ARBA" id="ARBA00022723"/>
    </source>
</evidence>
<dbReference type="RefSeq" id="WP_078683399.1">
    <property type="nucleotide sequence ID" value="NZ_FUYA01000001.1"/>
</dbReference>
<dbReference type="InterPro" id="IPR011990">
    <property type="entry name" value="TPR-like_helical_dom_sf"/>
</dbReference>
<dbReference type="InterPro" id="IPR023404">
    <property type="entry name" value="rSAM_horseshoe"/>
</dbReference>
<dbReference type="EMBL" id="FUYA01000001">
    <property type="protein sequence ID" value="SKA63039.1"/>
    <property type="molecule type" value="Genomic_DNA"/>
</dbReference>
<evidence type="ECO:0000256" key="5">
    <source>
        <dbReference type="ARBA" id="ARBA00023014"/>
    </source>
</evidence>
<dbReference type="SUPFAM" id="SSF102114">
    <property type="entry name" value="Radical SAM enzymes"/>
    <property type="match status" value="1"/>
</dbReference>
<dbReference type="GO" id="GO:0051539">
    <property type="term" value="F:4 iron, 4 sulfur cluster binding"/>
    <property type="evidence" value="ECO:0007669"/>
    <property type="project" value="UniProtKB-KW"/>
</dbReference>
<evidence type="ECO:0000256" key="4">
    <source>
        <dbReference type="ARBA" id="ARBA00023004"/>
    </source>
</evidence>
<dbReference type="GO" id="GO:0003824">
    <property type="term" value="F:catalytic activity"/>
    <property type="evidence" value="ECO:0007669"/>
    <property type="project" value="InterPro"/>
</dbReference>
<dbReference type="InterPro" id="IPR006158">
    <property type="entry name" value="Cobalamin-bd"/>
</dbReference>
<dbReference type="Gene3D" id="3.40.50.280">
    <property type="entry name" value="Cobalamin-binding domain"/>
    <property type="match status" value="1"/>
</dbReference>
<dbReference type="STRING" id="1121442.SAMN02745702_00067"/>
<protein>
    <submittedName>
        <fullName evidence="8">Radical SAM superfamily enzyme YgiQ, UPF0313 family</fullName>
    </submittedName>
</protein>
<evidence type="ECO:0000313" key="9">
    <source>
        <dbReference type="Proteomes" id="UP000189733"/>
    </source>
</evidence>
<dbReference type="SUPFAM" id="SSF48452">
    <property type="entry name" value="TPR-like"/>
    <property type="match status" value="1"/>
</dbReference>
<dbReference type="InterPro" id="IPR051198">
    <property type="entry name" value="BchE-like"/>
</dbReference>
<dbReference type="InterPro" id="IPR058240">
    <property type="entry name" value="rSAM_sf"/>
</dbReference>
<dbReference type="PANTHER" id="PTHR43409">
    <property type="entry name" value="ANAEROBIC MAGNESIUM-PROTOPORPHYRIN IX MONOMETHYL ESTER CYCLASE-RELATED"/>
    <property type="match status" value="1"/>
</dbReference>
<reference evidence="8 9" key="1">
    <citation type="submission" date="2017-02" db="EMBL/GenBank/DDBJ databases">
        <authorList>
            <person name="Peterson S.W."/>
        </authorList>
    </citation>
    <scope>NUCLEOTIDE SEQUENCE [LARGE SCALE GENOMIC DNA]</scope>
    <source>
        <strain evidence="8 9">DSM 18034</strain>
    </source>
</reference>
<keyword evidence="4" id="KW-0408">Iron</keyword>
<dbReference type="Pfam" id="PF04055">
    <property type="entry name" value="Radical_SAM"/>
    <property type="match status" value="1"/>
</dbReference>
<dbReference type="InterPro" id="IPR034466">
    <property type="entry name" value="Methyltransferase_Class_B"/>
</dbReference>
<dbReference type="InterPro" id="IPR007197">
    <property type="entry name" value="rSAM"/>
</dbReference>
<evidence type="ECO:0000259" key="7">
    <source>
        <dbReference type="PROSITE" id="PS51918"/>
    </source>
</evidence>
<dbReference type="SFLD" id="SFLDS00029">
    <property type="entry name" value="Radical_SAM"/>
    <property type="match status" value="1"/>
</dbReference>
<dbReference type="OrthoDB" id="9804952at2"/>
<dbReference type="Pfam" id="PF02310">
    <property type="entry name" value="B12-binding"/>
    <property type="match status" value="1"/>
</dbReference>
<feature type="domain" description="Radical SAM core" evidence="7">
    <location>
        <begin position="181"/>
        <end position="406"/>
    </location>
</feature>
<dbReference type="Proteomes" id="UP000189733">
    <property type="component" value="Unassembled WGS sequence"/>
</dbReference>
<dbReference type="Gene3D" id="3.80.30.20">
    <property type="entry name" value="tm_1862 like domain"/>
    <property type="match status" value="1"/>
</dbReference>
<name>A0A1T4VDH9_9BACT</name>
<organism evidence="8 9">
    <name type="scientific">Desulfobaculum bizertense DSM 18034</name>
    <dbReference type="NCBI Taxonomy" id="1121442"/>
    <lineage>
        <taxon>Bacteria</taxon>
        <taxon>Pseudomonadati</taxon>
        <taxon>Thermodesulfobacteriota</taxon>
        <taxon>Desulfovibrionia</taxon>
        <taxon>Desulfovibrionales</taxon>
        <taxon>Desulfovibrionaceae</taxon>
        <taxon>Desulfobaculum</taxon>
    </lineage>
</organism>
<dbReference type="SFLD" id="SFLDG01123">
    <property type="entry name" value="methyltransferase_(Class_B)"/>
    <property type="match status" value="1"/>
</dbReference>
<dbReference type="PANTHER" id="PTHR43409:SF16">
    <property type="entry name" value="SLR0320 PROTEIN"/>
    <property type="match status" value="1"/>
</dbReference>
<dbReference type="PROSITE" id="PS51332">
    <property type="entry name" value="B12_BINDING"/>
    <property type="match status" value="1"/>
</dbReference>
<dbReference type="CDD" id="cd02068">
    <property type="entry name" value="radical_SAM_B12_BD"/>
    <property type="match status" value="1"/>
</dbReference>
<dbReference type="SMART" id="SM00729">
    <property type="entry name" value="Elp3"/>
    <property type="match status" value="1"/>
</dbReference>
<dbReference type="PROSITE" id="PS51918">
    <property type="entry name" value="RADICAL_SAM"/>
    <property type="match status" value="1"/>
</dbReference>
<dbReference type="GO" id="GO:0031419">
    <property type="term" value="F:cobalamin binding"/>
    <property type="evidence" value="ECO:0007669"/>
    <property type="project" value="InterPro"/>
</dbReference>
<evidence type="ECO:0000256" key="1">
    <source>
        <dbReference type="ARBA" id="ARBA00001966"/>
    </source>
</evidence>
<sequence length="583" mass="66603">MSRKLKILLVYPYWLEDRTHTEDVVSVPIGVYWIAALLKEHNYDVEICNWSDKKNSPDEIRAEIESKKPDVIGYSVLQANRFGALEIAQIAKQVNTKVINILGGVGSTTLWDFFLRNYSQVDACVLGEGEYTMLELVQNLEQDNADFSAIPGIALRDKQGVPYATEERPRIKNLDELPIPAKYFSYQHVILGRGCPGHCTFCGSPFLWKSQVRLRSAKHFVDELELLHERGENFFYVSDDTFTLDRKRVIAVCQDILARKLNISWAAISRVDRVDEEVLSWMRKAGCIQISYGVESGSPEIREYLNKGIREEDVIRAFQLTTRYGILARAYFIYGCPGETPETIQQTLDLIKKIKPLIVHFFILSVFPGTALYERFKEKTGANDHIWADQIEDIKYLELDDSLDLKTVEQYGHTLRETYYSWLPQFVDEIELVDDPDFAPLHADFLARLGMTFHEGDYASNLNLLDSPDIAEKLYQRALDYYPDATAALGLGMMYQKERRYAESVRIFAYGLTANKGHEKLSLALAISLMNCGDFGKALAFLEPFESNPQALHFAAICHQHLGNHMQAENLRFKARKITGEIS</sequence>
<dbReference type="SUPFAM" id="SSF52242">
    <property type="entry name" value="Cobalamin (vitamin B12)-binding domain"/>
    <property type="match status" value="1"/>
</dbReference>
<evidence type="ECO:0000313" key="8">
    <source>
        <dbReference type="EMBL" id="SKA63039.1"/>
    </source>
</evidence>
<dbReference type="InterPro" id="IPR036724">
    <property type="entry name" value="Cobalamin-bd_sf"/>
</dbReference>
<proteinExistence type="predicted"/>
<evidence type="ECO:0000256" key="2">
    <source>
        <dbReference type="ARBA" id="ARBA00022691"/>
    </source>
</evidence>
<keyword evidence="5" id="KW-0411">Iron-sulfur</keyword>
<keyword evidence="9" id="KW-1185">Reference proteome</keyword>
<accession>A0A1T4VDH9</accession>
<dbReference type="CDD" id="cd01335">
    <property type="entry name" value="Radical_SAM"/>
    <property type="match status" value="1"/>
</dbReference>
<keyword evidence="3" id="KW-0479">Metal-binding</keyword>
<keyword evidence="2" id="KW-0949">S-adenosyl-L-methionine</keyword>
<dbReference type="GO" id="GO:0046872">
    <property type="term" value="F:metal ion binding"/>
    <property type="evidence" value="ECO:0007669"/>
    <property type="project" value="UniProtKB-KW"/>
</dbReference>
<gene>
    <name evidence="8" type="ORF">SAMN02745702_00067</name>
</gene>
<dbReference type="InterPro" id="IPR006638">
    <property type="entry name" value="Elp3/MiaA/NifB-like_rSAM"/>
</dbReference>
<dbReference type="Gene3D" id="1.25.40.10">
    <property type="entry name" value="Tetratricopeptide repeat domain"/>
    <property type="match status" value="1"/>
</dbReference>
<dbReference type="GO" id="GO:0005829">
    <property type="term" value="C:cytosol"/>
    <property type="evidence" value="ECO:0007669"/>
    <property type="project" value="TreeGrafter"/>
</dbReference>
<comment type="cofactor">
    <cofactor evidence="1">
        <name>[4Fe-4S] cluster</name>
        <dbReference type="ChEBI" id="CHEBI:49883"/>
    </cofactor>
</comment>
<dbReference type="SFLD" id="SFLDG01082">
    <property type="entry name" value="B12-binding_domain_containing"/>
    <property type="match status" value="1"/>
</dbReference>
<dbReference type="AlphaFoldDB" id="A0A1T4VDH9"/>
<evidence type="ECO:0000259" key="6">
    <source>
        <dbReference type="PROSITE" id="PS51332"/>
    </source>
</evidence>